<comment type="similarity">
    <text evidence="1">Belongs to the DeSI family.</text>
</comment>
<keyword evidence="6" id="KW-1185">Reference proteome</keyword>
<dbReference type="STRING" id="246409.I1C1P1"/>
<dbReference type="EMBL" id="CH476736">
    <property type="protein sequence ID" value="EIE82371.1"/>
    <property type="molecule type" value="Genomic_DNA"/>
</dbReference>
<dbReference type="AlphaFoldDB" id="I1C1P1"/>
<dbReference type="GeneID" id="93614047"/>
<dbReference type="InterPro" id="IPR013766">
    <property type="entry name" value="Thioredoxin_domain"/>
</dbReference>
<evidence type="ECO:0000313" key="6">
    <source>
        <dbReference type="Proteomes" id="UP000009138"/>
    </source>
</evidence>
<dbReference type="Gene3D" id="3.40.30.10">
    <property type="entry name" value="Glutaredoxin"/>
    <property type="match status" value="1"/>
</dbReference>
<dbReference type="Pfam" id="PF00085">
    <property type="entry name" value="Thioredoxin"/>
    <property type="match status" value="1"/>
</dbReference>
<dbReference type="Pfam" id="PF05903">
    <property type="entry name" value="Peptidase_C97"/>
    <property type="match status" value="1"/>
</dbReference>
<dbReference type="Gene3D" id="3.90.1720.30">
    <property type="entry name" value="PPPDE domains"/>
    <property type="match status" value="1"/>
</dbReference>
<dbReference type="MEROPS" id="C97.A01"/>
<evidence type="ECO:0000256" key="3">
    <source>
        <dbReference type="ARBA" id="ARBA00022801"/>
    </source>
</evidence>
<evidence type="ECO:0000313" key="5">
    <source>
        <dbReference type="EMBL" id="EIE82371.1"/>
    </source>
</evidence>
<dbReference type="GO" id="GO:0006508">
    <property type="term" value="P:proteolysis"/>
    <property type="evidence" value="ECO:0007669"/>
    <property type="project" value="UniProtKB-KW"/>
</dbReference>
<evidence type="ECO:0000256" key="2">
    <source>
        <dbReference type="ARBA" id="ARBA00022670"/>
    </source>
</evidence>
<dbReference type="PROSITE" id="PS51858">
    <property type="entry name" value="PPPDE"/>
    <property type="match status" value="1"/>
</dbReference>
<dbReference type="CDD" id="cd02947">
    <property type="entry name" value="TRX_family"/>
    <property type="match status" value="1"/>
</dbReference>
<proteinExistence type="inferred from homology"/>
<protein>
    <recommendedName>
        <fullName evidence="4">PPPDE domain-containing protein</fullName>
    </recommendedName>
</protein>
<dbReference type="RefSeq" id="XP_067517767.1">
    <property type="nucleotide sequence ID" value="XM_067661666.1"/>
</dbReference>
<dbReference type="GO" id="GO:0008233">
    <property type="term" value="F:peptidase activity"/>
    <property type="evidence" value="ECO:0007669"/>
    <property type="project" value="UniProtKB-KW"/>
</dbReference>
<feature type="domain" description="PPPDE" evidence="4">
    <location>
        <begin position="1"/>
        <end position="74"/>
    </location>
</feature>
<dbReference type="InterPro" id="IPR042266">
    <property type="entry name" value="PPPDE_sf"/>
</dbReference>
<dbReference type="Proteomes" id="UP000009138">
    <property type="component" value="Unassembled WGS sequence"/>
</dbReference>
<dbReference type="InterPro" id="IPR008580">
    <property type="entry name" value="PPPDE_dom"/>
</dbReference>
<gene>
    <name evidence="5" type="ORF">RO3G_07076</name>
</gene>
<organism evidence="5 6">
    <name type="scientific">Rhizopus delemar (strain RA 99-880 / ATCC MYA-4621 / FGSC 9543 / NRRL 43880)</name>
    <name type="common">Mucormycosis agent</name>
    <name type="synonym">Rhizopus arrhizus var. delemar</name>
    <dbReference type="NCBI Taxonomy" id="246409"/>
    <lineage>
        <taxon>Eukaryota</taxon>
        <taxon>Fungi</taxon>
        <taxon>Fungi incertae sedis</taxon>
        <taxon>Mucoromycota</taxon>
        <taxon>Mucoromycotina</taxon>
        <taxon>Mucoromycetes</taxon>
        <taxon>Mucorales</taxon>
        <taxon>Mucorineae</taxon>
        <taxon>Rhizopodaceae</taxon>
        <taxon>Rhizopus</taxon>
    </lineage>
</organism>
<accession>I1C1P1</accession>
<dbReference type="VEuPathDB" id="FungiDB:RO3G_07076"/>
<reference evidence="5 6" key="1">
    <citation type="journal article" date="2009" name="PLoS Genet.">
        <title>Genomic analysis of the basal lineage fungus Rhizopus oryzae reveals a whole-genome duplication.</title>
        <authorList>
            <person name="Ma L.-J."/>
            <person name="Ibrahim A.S."/>
            <person name="Skory C."/>
            <person name="Grabherr M.G."/>
            <person name="Burger G."/>
            <person name="Butler M."/>
            <person name="Elias M."/>
            <person name="Idnurm A."/>
            <person name="Lang B.F."/>
            <person name="Sone T."/>
            <person name="Abe A."/>
            <person name="Calvo S.E."/>
            <person name="Corrochano L.M."/>
            <person name="Engels R."/>
            <person name="Fu J."/>
            <person name="Hansberg W."/>
            <person name="Kim J.-M."/>
            <person name="Kodira C.D."/>
            <person name="Koehrsen M.J."/>
            <person name="Liu B."/>
            <person name="Miranda-Saavedra D."/>
            <person name="O'Leary S."/>
            <person name="Ortiz-Castellanos L."/>
            <person name="Poulter R."/>
            <person name="Rodriguez-Romero J."/>
            <person name="Ruiz-Herrera J."/>
            <person name="Shen Y.-Q."/>
            <person name="Zeng Q."/>
            <person name="Galagan J."/>
            <person name="Birren B.W."/>
            <person name="Cuomo C.A."/>
            <person name="Wickes B.L."/>
        </authorList>
    </citation>
    <scope>NUCLEOTIDE SEQUENCE [LARGE SCALE GENOMIC DNA]</scope>
    <source>
        <strain evidence="6">RA 99-880 / ATCC MYA-4621 / FGSC 9543 / NRRL 43880</strain>
    </source>
</reference>
<evidence type="ECO:0000256" key="1">
    <source>
        <dbReference type="ARBA" id="ARBA00008140"/>
    </source>
</evidence>
<keyword evidence="2" id="KW-0645">Protease</keyword>
<evidence type="ECO:0000259" key="4">
    <source>
        <dbReference type="PROSITE" id="PS51858"/>
    </source>
</evidence>
<sequence>MSESAKLYVFIPSEMIAIIHPFHGRTEKYHLLDFNCNTFSNDLCQFLCGKDILAHITGLPADFINNPRLMPLSLLQGISSAAISAAPTEKNPIQKVKSARMMEALVADYQAVVVMLTSPMCGPCQMIKLKFKELVQEKNKQPAGKIRVLAVLLDMSTALDAQHYNILRQREIELASSNDSFA</sequence>
<dbReference type="OrthoDB" id="21221at2759"/>
<dbReference type="InterPro" id="IPR036249">
    <property type="entry name" value="Thioredoxin-like_sf"/>
</dbReference>
<dbReference type="SUPFAM" id="SSF52833">
    <property type="entry name" value="Thioredoxin-like"/>
    <property type="match status" value="1"/>
</dbReference>
<name>I1C1P1_RHIO9</name>
<dbReference type="InParanoid" id="I1C1P1"/>
<keyword evidence="3" id="KW-0378">Hydrolase</keyword>